<dbReference type="Pfam" id="PF13704">
    <property type="entry name" value="Glyco_tranf_2_4"/>
    <property type="match status" value="1"/>
</dbReference>
<dbReference type="RefSeq" id="WP_246414482.1">
    <property type="nucleotide sequence ID" value="NZ_JACIJM010000002.1"/>
</dbReference>
<dbReference type="AlphaFoldDB" id="A0A7W9BIV6"/>
<comment type="caution">
    <text evidence="1">The sequence shown here is derived from an EMBL/GenBank/DDBJ whole genome shotgun (WGS) entry which is preliminary data.</text>
</comment>
<proteinExistence type="predicted"/>
<keyword evidence="1" id="KW-0808">Transferase</keyword>
<name>A0A7W9BIV6_9RHOB</name>
<protein>
    <submittedName>
        <fullName evidence="1">Glycosyltransferase involved in cell wall biosynthesis</fullName>
    </submittedName>
</protein>
<dbReference type="EMBL" id="JACIJM010000002">
    <property type="protein sequence ID" value="MBB5721378.1"/>
    <property type="molecule type" value="Genomic_DNA"/>
</dbReference>
<evidence type="ECO:0000313" key="2">
    <source>
        <dbReference type="Proteomes" id="UP000535415"/>
    </source>
</evidence>
<accession>A0A7W9BIV6</accession>
<gene>
    <name evidence="1" type="ORF">FHS72_000985</name>
</gene>
<sequence>MQAYRLRIRRKRFLLRAWRKRTQLRLDIDRTEQIAPPDILCFVTLRNEALRLPFFLDHHRRLGVRHFVVVDNGSDDGSVEMLKSQSDVSLWRTGDSYKLSRFGMDWLTWLQMQYGAGHWCLTVDADEALIYPDWENRGLADLTGWLADRKVRSFGAIMLDLYPKGPLSAQPYVAGDDPSKALGWFDADNYRRTRNPKFQSEWIQGGVRDRVFFQDRPERAPTLNKVPLVHWKKGYAYVTSTHHMLPRKLNHVFDTQVDGLPSGVLLHSKFLNTIGAKSAEERGRRQHFENSDLYDDYYQSLIDDVDLWYDGSKQYQGWEPLVACKLMSKGDWSA</sequence>
<keyword evidence="2" id="KW-1185">Reference proteome</keyword>
<reference evidence="1 2" key="1">
    <citation type="submission" date="2020-08" db="EMBL/GenBank/DDBJ databases">
        <title>Genomic Encyclopedia of Type Strains, Phase IV (KMG-IV): sequencing the most valuable type-strain genomes for metagenomic binning, comparative biology and taxonomic classification.</title>
        <authorList>
            <person name="Goeker M."/>
        </authorList>
    </citation>
    <scope>NUCLEOTIDE SEQUENCE [LARGE SCALE GENOMIC DNA]</scope>
    <source>
        <strain evidence="1 2">DSM 101064</strain>
    </source>
</reference>
<dbReference type="GO" id="GO:0016740">
    <property type="term" value="F:transferase activity"/>
    <property type="evidence" value="ECO:0007669"/>
    <property type="project" value="UniProtKB-KW"/>
</dbReference>
<evidence type="ECO:0000313" key="1">
    <source>
        <dbReference type="EMBL" id="MBB5721378.1"/>
    </source>
</evidence>
<dbReference type="Proteomes" id="UP000535415">
    <property type="component" value="Unassembled WGS sequence"/>
</dbReference>
<organism evidence="1 2">
    <name type="scientific">Yoonia ponticola</name>
    <dbReference type="NCBI Taxonomy" id="1524255"/>
    <lineage>
        <taxon>Bacteria</taxon>
        <taxon>Pseudomonadati</taxon>
        <taxon>Pseudomonadota</taxon>
        <taxon>Alphaproteobacteria</taxon>
        <taxon>Rhodobacterales</taxon>
        <taxon>Paracoccaceae</taxon>
        <taxon>Yoonia</taxon>
    </lineage>
</organism>
<dbReference type="InterPro" id="IPR029044">
    <property type="entry name" value="Nucleotide-diphossugar_trans"/>
</dbReference>
<dbReference type="SUPFAM" id="SSF53448">
    <property type="entry name" value="Nucleotide-diphospho-sugar transferases"/>
    <property type="match status" value="1"/>
</dbReference>